<dbReference type="PANTHER" id="PTHR42991">
    <property type="entry name" value="ALDEHYDE DEHYDROGENASE"/>
    <property type="match status" value="1"/>
</dbReference>
<keyword evidence="5" id="KW-1185">Reference proteome</keyword>
<dbReference type="EMBL" id="CP139487">
    <property type="protein sequence ID" value="WPU66419.1"/>
    <property type="molecule type" value="Genomic_DNA"/>
</dbReference>
<dbReference type="InterPro" id="IPR016163">
    <property type="entry name" value="Ald_DH_C"/>
</dbReference>
<name>A0AAX4HSZ7_9BACT</name>
<proteinExistence type="inferred from homology"/>
<dbReference type="GO" id="GO:0008911">
    <property type="term" value="F:lactaldehyde dehydrogenase (NAD+) activity"/>
    <property type="evidence" value="ECO:0007669"/>
    <property type="project" value="TreeGrafter"/>
</dbReference>
<evidence type="ECO:0000313" key="5">
    <source>
        <dbReference type="Proteomes" id="UP001324634"/>
    </source>
</evidence>
<dbReference type="PANTHER" id="PTHR42991:SF1">
    <property type="entry name" value="ALDEHYDE DEHYDROGENASE"/>
    <property type="match status" value="1"/>
</dbReference>
<accession>A0AAX4HSZ7</accession>
<evidence type="ECO:0000256" key="1">
    <source>
        <dbReference type="ARBA" id="ARBA00009986"/>
    </source>
</evidence>
<keyword evidence="2" id="KW-0560">Oxidoreductase</keyword>
<dbReference type="Gene3D" id="3.40.309.10">
    <property type="entry name" value="Aldehyde Dehydrogenase, Chain A, domain 2"/>
    <property type="match status" value="1"/>
</dbReference>
<reference evidence="4 5" key="1">
    <citation type="submission" date="2023-11" db="EMBL/GenBank/DDBJ databases">
        <title>Peredibacter starrii A3.12.</title>
        <authorList>
            <person name="Mitchell R.J."/>
        </authorList>
    </citation>
    <scope>NUCLEOTIDE SEQUENCE [LARGE SCALE GENOMIC DNA]</scope>
    <source>
        <strain evidence="4 5">A3.12</strain>
    </source>
</reference>
<gene>
    <name evidence="4" type="ORF">SOO65_06640</name>
</gene>
<dbReference type="KEGG" id="psti:SOO65_06640"/>
<sequence length="477" mass="52089">MFQLPKHLPLKFTKSTGKDMDILSPNDGKLLTRAQMGTPQDIEHLLTTMKEAQKSMAALKPFERSKILKDVAHDLKGQVDYLAWVIASEGGKPLKDAKAEAARAVATLELCAEETAGLVGEVVPMERTAAGKDHVAFTMRAPIGPVLAISAFNHPLNLISHQVGCAIASGCAVVLKPASATPISAFLLLEAFERAGLPKDGLRVLNAEVPLVEHLVASPIFDFVSFIGSAKVGWEMRKKIAPGTRMSLEHGGQAAAIVREDADLAPAVTALLKGSYYHAGQVCISTQRIFVHEQMFAAFLNEFKAGAEKLVTGPATDEKTDVGPLIKPAEVERIQKWIGEAEKRGARVVLGNKVSGEQKQYLSPTILTNVPRDTTLMTDEVFGPVVCINSYNDEKELLEYLNSNPYIFESALFTRDISKALRWAQDISTMTFVINNHTAFRVDQMPFGGHKMSGLGMGGVKYQIEEMTRTKQIIMKY</sequence>
<dbReference type="RefSeq" id="WP_321398608.1">
    <property type="nucleotide sequence ID" value="NZ_CP139487.1"/>
</dbReference>
<dbReference type="SUPFAM" id="SSF53720">
    <property type="entry name" value="ALDH-like"/>
    <property type="match status" value="1"/>
</dbReference>
<organism evidence="4 5">
    <name type="scientific">Peredibacter starrii</name>
    <dbReference type="NCBI Taxonomy" id="28202"/>
    <lineage>
        <taxon>Bacteria</taxon>
        <taxon>Pseudomonadati</taxon>
        <taxon>Bdellovibrionota</taxon>
        <taxon>Bacteriovoracia</taxon>
        <taxon>Bacteriovoracales</taxon>
        <taxon>Bacteriovoracaceae</taxon>
        <taxon>Peredibacter</taxon>
    </lineage>
</organism>
<dbReference type="InterPro" id="IPR051020">
    <property type="entry name" value="ALDH-related_metabolic_enz"/>
</dbReference>
<comment type="similarity">
    <text evidence="1">Belongs to the aldehyde dehydrogenase family.</text>
</comment>
<dbReference type="Pfam" id="PF00171">
    <property type="entry name" value="Aldedh"/>
    <property type="match status" value="1"/>
</dbReference>
<evidence type="ECO:0000259" key="3">
    <source>
        <dbReference type="Pfam" id="PF00171"/>
    </source>
</evidence>
<protein>
    <submittedName>
        <fullName evidence="4">Aldehyde dehydrogenase family protein</fullName>
    </submittedName>
</protein>
<evidence type="ECO:0000256" key="2">
    <source>
        <dbReference type="ARBA" id="ARBA00023002"/>
    </source>
</evidence>
<dbReference type="AlphaFoldDB" id="A0AAX4HSZ7"/>
<dbReference type="InterPro" id="IPR015590">
    <property type="entry name" value="Aldehyde_DH_dom"/>
</dbReference>
<feature type="domain" description="Aldehyde dehydrogenase" evidence="3">
    <location>
        <begin position="12"/>
        <end position="473"/>
    </location>
</feature>
<dbReference type="Proteomes" id="UP001324634">
    <property type="component" value="Chromosome"/>
</dbReference>
<dbReference type="InterPro" id="IPR016161">
    <property type="entry name" value="Ald_DH/histidinol_DH"/>
</dbReference>
<dbReference type="InterPro" id="IPR016162">
    <property type="entry name" value="Ald_DH_N"/>
</dbReference>
<evidence type="ECO:0000313" key="4">
    <source>
        <dbReference type="EMBL" id="WPU66419.1"/>
    </source>
</evidence>
<dbReference type="Gene3D" id="3.40.605.10">
    <property type="entry name" value="Aldehyde Dehydrogenase, Chain A, domain 1"/>
    <property type="match status" value="1"/>
</dbReference>